<reference evidence="1" key="2">
    <citation type="submission" date="2025-09" db="UniProtKB">
        <authorList>
            <consortium name="Ensembl"/>
        </authorList>
    </citation>
    <scope>IDENTIFICATION</scope>
</reference>
<sequence length="106" mass="11870">LTMSSDAFDLPRKSLGYRRGHSTSLTGSEVRAALEKLNNRKAPGICAITAEMLKSGGESIVEWLTHLFNEVWETERLPICRNHRGIILLSIPGKLFTRILRSGHIQ</sequence>
<evidence type="ECO:0000313" key="1">
    <source>
        <dbReference type="Ensembl" id="ENSCCRP00010103845.1"/>
    </source>
</evidence>
<dbReference type="Ensembl" id="ENSCCRT00010115380.1">
    <property type="protein sequence ID" value="ENSCCRP00010103845.1"/>
    <property type="gene ID" value="ENSCCRG00010045742.1"/>
</dbReference>
<dbReference type="AlphaFoldDB" id="A0A8C1PG41"/>
<proteinExistence type="predicted"/>
<name>A0A8C1PG41_CYPCA</name>
<reference evidence="1" key="1">
    <citation type="submission" date="2025-08" db="UniProtKB">
        <authorList>
            <consortium name="Ensembl"/>
        </authorList>
    </citation>
    <scope>IDENTIFICATION</scope>
</reference>
<protein>
    <recommendedName>
        <fullName evidence="3">Reverse transcriptase</fullName>
    </recommendedName>
</protein>
<evidence type="ECO:0008006" key="3">
    <source>
        <dbReference type="Google" id="ProtNLM"/>
    </source>
</evidence>
<dbReference type="Proteomes" id="UP000694427">
    <property type="component" value="Unplaced"/>
</dbReference>
<organism evidence="1 2">
    <name type="scientific">Cyprinus carpio</name>
    <name type="common">Common carp</name>
    <dbReference type="NCBI Taxonomy" id="7962"/>
    <lineage>
        <taxon>Eukaryota</taxon>
        <taxon>Metazoa</taxon>
        <taxon>Chordata</taxon>
        <taxon>Craniata</taxon>
        <taxon>Vertebrata</taxon>
        <taxon>Euteleostomi</taxon>
        <taxon>Actinopterygii</taxon>
        <taxon>Neopterygii</taxon>
        <taxon>Teleostei</taxon>
        <taxon>Ostariophysi</taxon>
        <taxon>Cypriniformes</taxon>
        <taxon>Cyprinidae</taxon>
        <taxon>Cyprininae</taxon>
        <taxon>Cyprinus</taxon>
    </lineage>
</organism>
<keyword evidence="2" id="KW-1185">Reference proteome</keyword>
<dbReference type="PANTHER" id="PTHR19446">
    <property type="entry name" value="REVERSE TRANSCRIPTASES"/>
    <property type="match status" value="1"/>
</dbReference>
<accession>A0A8C1PG41</accession>
<evidence type="ECO:0000313" key="2">
    <source>
        <dbReference type="Proteomes" id="UP000694427"/>
    </source>
</evidence>